<gene>
    <name evidence="1" type="ORF">Q8A70_08770</name>
</gene>
<accession>A0ABU0YJ65</accession>
<evidence type="ECO:0000313" key="2">
    <source>
        <dbReference type="Proteomes" id="UP001230156"/>
    </source>
</evidence>
<evidence type="ECO:0000313" key="1">
    <source>
        <dbReference type="EMBL" id="MDQ7247757.1"/>
    </source>
</evidence>
<dbReference type="EMBL" id="JAUYVI010000003">
    <property type="protein sequence ID" value="MDQ7247757.1"/>
    <property type="molecule type" value="Genomic_DNA"/>
</dbReference>
<protein>
    <submittedName>
        <fullName evidence="1">Uncharacterized protein</fullName>
    </submittedName>
</protein>
<keyword evidence="2" id="KW-1185">Reference proteome</keyword>
<comment type="caution">
    <text evidence="1">The sequence shown here is derived from an EMBL/GenBank/DDBJ whole genome shotgun (WGS) entry which is preliminary data.</text>
</comment>
<reference evidence="2" key="1">
    <citation type="submission" date="2023-08" db="EMBL/GenBank/DDBJ databases">
        <title>Rhodospirillaceae gen. nov., a novel taxon isolated from the Yangtze River Yuezi River estuary sludge.</title>
        <authorList>
            <person name="Ruan L."/>
        </authorList>
    </citation>
    <scope>NUCLEOTIDE SEQUENCE [LARGE SCALE GENOMIC DNA]</scope>
    <source>
        <strain evidence="2">R-7</strain>
    </source>
</reference>
<proteinExistence type="predicted"/>
<organism evidence="1 2">
    <name type="scientific">Dongia sedimenti</name>
    <dbReference type="NCBI Taxonomy" id="3064282"/>
    <lineage>
        <taxon>Bacteria</taxon>
        <taxon>Pseudomonadati</taxon>
        <taxon>Pseudomonadota</taxon>
        <taxon>Alphaproteobacteria</taxon>
        <taxon>Rhodospirillales</taxon>
        <taxon>Dongiaceae</taxon>
        <taxon>Dongia</taxon>
    </lineage>
</organism>
<dbReference type="Proteomes" id="UP001230156">
    <property type="component" value="Unassembled WGS sequence"/>
</dbReference>
<dbReference type="RefSeq" id="WP_379955193.1">
    <property type="nucleotide sequence ID" value="NZ_JAUYVI010000003.1"/>
</dbReference>
<sequence>MVKFKSWLSRRRWRKQHQADIRAFLRFQSERSARRRAAALHAH</sequence>
<name>A0ABU0YJ65_9PROT</name>